<evidence type="ECO:0000313" key="2">
    <source>
        <dbReference type="Proteomes" id="UP000094527"/>
    </source>
</evidence>
<dbReference type="Proteomes" id="UP000094527">
    <property type="component" value="Unassembled WGS sequence"/>
</dbReference>
<sequence length="131" mass="15351">MAERHYSYYYTLKLSSLGIGTRTKILICMRIFVPATATAQTFGIIESFKIWNFESEELFQSLEVYSITGRSGESCQRRMNGRRPSLGTSQTFVRKYIETNSNHPQILQRHKDITWLKKIQTWTDNTIMILM</sequence>
<dbReference type="AlphaFoldDB" id="A0A1D2MDU9"/>
<comment type="caution">
    <text evidence="1">The sequence shown here is derived from an EMBL/GenBank/DDBJ whole genome shotgun (WGS) entry which is preliminary data.</text>
</comment>
<evidence type="ECO:0000313" key="1">
    <source>
        <dbReference type="EMBL" id="ODM91061.1"/>
    </source>
</evidence>
<name>A0A1D2MDU9_ORCCI</name>
<proteinExistence type="predicted"/>
<gene>
    <name evidence="1" type="ORF">Ocin01_15620</name>
</gene>
<keyword evidence="2" id="KW-1185">Reference proteome</keyword>
<organism evidence="1 2">
    <name type="scientific">Orchesella cincta</name>
    <name type="common">Springtail</name>
    <name type="synonym">Podura cincta</name>
    <dbReference type="NCBI Taxonomy" id="48709"/>
    <lineage>
        <taxon>Eukaryota</taxon>
        <taxon>Metazoa</taxon>
        <taxon>Ecdysozoa</taxon>
        <taxon>Arthropoda</taxon>
        <taxon>Hexapoda</taxon>
        <taxon>Collembola</taxon>
        <taxon>Entomobryomorpha</taxon>
        <taxon>Entomobryoidea</taxon>
        <taxon>Orchesellidae</taxon>
        <taxon>Orchesellinae</taxon>
        <taxon>Orchesella</taxon>
    </lineage>
</organism>
<dbReference type="EMBL" id="LJIJ01001686">
    <property type="protein sequence ID" value="ODM91061.1"/>
    <property type="molecule type" value="Genomic_DNA"/>
</dbReference>
<accession>A0A1D2MDU9</accession>
<protein>
    <submittedName>
        <fullName evidence="1">Uncharacterized protein</fullName>
    </submittedName>
</protein>
<reference evidence="1 2" key="1">
    <citation type="journal article" date="2016" name="Genome Biol. Evol.">
        <title>Gene Family Evolution Reflects Adaptation to Soil Environmental Stressors in the Genome of the Collembolan Orchesella cincta.</title>
        <authorList>
            <person name="Faddeeva-Vakhrusheva A."/>
            <person name="Derks M.F."/>
            <person name="Anvar S.Y."/>
            <person name="Agamennone V."/>
            <person name="Suring W."/>
            <person name="Smit S."/>
            <person name="van Straalen N.M."/>
            <person name="Roelofs D."/>
        </authorList>
    </citation>
    <scope>NUCLEOTIDE SEQUENCE [LARGE SCALE GENOMIC DNA]</scope>
    <source>
        <tissue evidence="1">Mixed pool</tissue>
    </source>
</reference>